<reference evidence="3 4" key="2">
    <citation type="submission" date="2018-11" db="EMBL/GenBank/DDBJ databases">
        <authorList>
            <consortium name="Pathogen Informatics"/>
        </authorList>
    </citation>
    <scope>NUCLEOTIDE SEQUENCE [LARGE SCALE GENOMIC DNA]</scope>
    <source>
        <strain evidence="3 4">MHpl1</strain>
    </source>
</reference>
<feature type="chain" id="PRO_5043123844" evidence="2">
    <location>
        <begin position="19"/>
        <end position="166"/>
    </location>
</feature>
<accession>A0A0N4WLN4</accession>
<gene>
    <name evidence="3" type="ORF">HPLM_LOCUS12062</name>
</gene>
<protein>
    <submittedName>
        <fullName evidence="5">Secreted protein</fullName>
    </submittedName>
</protein>
<feature type="region of interest" description="Disordered" evidence="1">
    <location>
        <begin position="132"/>
        <end position="166"/>
    </location>
</feature>
<dbReference type="EMBL" id="UZAF01017749">
    <property type="protein sequence ID" value="VDO44632.1"/>
    <property type="molecule type" value="Genomic_DNA"/>
</dbReference>
<evidence type="ECO:0000313" key="4">
    <source>
        <dbReference type="Proteomes" id="UP000268014"/>
    </source>
</evidence>
<feature type="compositionally biased region" description="Basic and acidic residues" evidence="1">
    <location>
        <begin position="157"/>
        <end position="166"/>
    </location>
</feature>
<evidence type="ECO:0000313" key="3">
    <source>
        <dbReference type="EMBL" id="VDO44632.1"/>
    </source>
</evidence>
<dbReference type="WBParaSite" id="HPLM_0001207001-mRNA-1">
    <property type="protein sequence ID" value="HPLM_0001207001-mRNA-1"/>
    <property type="gene ID" value="HPLM_0001207001"/>
</dbReference>
<dbReference type="AlphaFoldDB" id="A0A0N4WLN4"/>
<organism evidence="5">
    <name type="scientific">Haemonchus placei</name>
    <name type="common">Barber's pole worm</name>
    <dbReference type="NCBI Taxonomy" id="6290"/>
    <lineage>
        <taxon>Eukaryota</taxon>
        <taxon>Metazoa</taxon>
        <taxon>Ecdysozoa</taxon>
        <taxon>Nematoda</taxon>
        <taxon>Chromadorea</taxon>
        <taxon>Rhabditida</taxon>
        <taxon>Rhabditina</taxon>
        <taxon>Rhabditomorpha</taxon>
        <taxon>Strongyloidea</taxon>
        <taxon>Trichostrongylidae</taxon>
        <taxon>Haemonchus</taxon>
    </lineage>
</organism>
<dbReference type="Proteomes" id="UP000268014">
    <property type="component" value="Unassembled WGS sequence"/>
</dbReference>
<proteinExistence type="predicted"/>
<sequence>MMTVVMFMCSSTCTRVTAGDFSSADEDVSGGFSCTTAAQVTAVDFSSADEDVLGGILCTTAAQDEMFYTPPSSQQINFAKSAFSPELGSYSSTIDPTTDSYTTFSASDFSCDEFSEEERRSPPLVRRFSNSMKMQGQPREHGTVAVPSSSVPNMAHNFERVDEFSD</sequence>
<evidence type="ECO:0000256" key="1">
    <source>
        <dbReference type="SAM" id="MobiDB-lite"/>
    </source>
</evidence>
<reference evidence="5" key="1">
    <citation type="submission" date="2017-02" db="UniProtKB">
        <authorList>
            <consortium name="WormBaseParasite"/>
        </authorList>
    </citation>
    <scope>IDENTIFICATION</scope>
</reference>
<feature type="signal peptide" evidence="2">
    <location>
        <begin position="1"/>
        <end position="18"/>
    </location>
</feature>
<evidence type="ECO:0000256" key="2">
    <source>
        <dbReference type="SAM" id="SignalP"/>
    </source>
</evidence>
<evidence type="ECO:0000313" key="5">
    <source>
        <dbReference type="WBParaSite" id="HPLM_0001207001-mRNA-1"/>
    </source>
</evidence>
<dbReference type="OrthoDB" id="10446582at2759"/>
<name>A0A0N4WLN4_HAEPC</name>
<keyword evidence="2" id="KW-0732">Signal</keyword>
<keyword evidence="4" id="KW-1185">Reference proteome</keyword>